<protein>
    <submittedName>
        <fullName evidence="1">DCC family thiol-disulfide oxidoreductase YuxK</fullName>
    </submittedName>
</protein>
<keyword evidence="2" id="KW-1185">Reference proteome</keyword>
<accession>A0ABV3XT46</accession>
<dbReference type="RefSeq" id="WP_125406292.1">
    <property type="nucleotide sequence ID" value="NZ_JBEHHI010000001.1"/>
</dbReference>
<dbReference type="Proteomes" id="UP001560019">
    <property type="component" value="Unassembled WGS sequence"/>
</dbReference>
<dbReference type="EMBL" id="JBEHHI010000001">
    <property type="protein sequence ID" value="MEX5727543.1"/>
    <property type="molecule type" value="Genomic_DNA"/>
</dbReference>
<sequence>MSTQDIDVIYNETCPICAREVSGYRRYSDSRGLPIRYHGLGSAERARLGLSEAQAARRFHVVRDGRLIAGLPAFVALWREMPRFRWLARLVSLPVVFPLARLGYDRIAAPLLYAMHRRRTERG</sequence>
<dbReference type="InterPro" id="IPR007263">
    <property type="entry name" value="DCC1-like"/>
</dbReference>
<evidence type="ECO:0000313" key="2">
    <source>
        <dbReference type="Proteomes" id="UP001560019"/>
    </source>
</evidence>
<dbReference type="Pfam" id="PF04134">
    <property type="entry name" value="DCC1-like"/>
    <property type="match status" value="1"/>
</dbReference>
<evidence type="ECO:0000313" key="1">
    <source>
        <dbReference type="EMBL" id="MEX5727543.1"/>
    </source>
</evidence>
<gene>
    <name evidence="1" type="ORF">Ga0609869_000896</name>
</gene>
<organism evidence="1 2">
    <name type="scientific">Rhodovulum iodosum</name>
    <dbReference type="NCBI Taxonomy" id="68291"/>
    <lineage>
        <taxon>Bacteria</taxon>
        <taxon>Pseudomonadati</taxon>
        <taxon>Pseudomonadota</taxon>
        <taxon>Alphaproteobacteria</taxon>
        <taxon>Rhodobacterales</taxon>
        <taxon>Paracoccaceae</taxon>
        <taxon>Rhodovulum</taxon>
    </lineage>
</organism>
<name>A0ABV3XT46_9RHOB</name>
<comment type="caution">
    <text evidence="1">The sequence shown here is derived from an EMBL/GenBank/DDBJ whole genome shotgun (WGS) entry which is preliminary data.</text>
</comment>
<proteinExistence type="predicted"/>
<reference evidence="1 2" key="1">
    <citation type="submission" date="2024-06" db="EMBL/GenBank/DDBJ databases">
        <title>Genome of Rhodovulum iodosum, a marine photoferrotroph.</title>
        <authorList>
            <person name="Bianchini G."/>
            <person name="Nikeleit V."/>
            <person name="Kappler A."/>
            <person name="Bryce C."/>
            <person name="Sanchez-Baracaldo P."/>
        </authorList>
    </citation>
    <scope>NUCLEOTIDE SEQUENCE [LARGE SCALE GENOMIC DNA]</scope>
    <source>
        <strain evidence="1 2">UT/N1</strain>
    </source>
</reference>